<keyword evidence="3" id="KW-1133">Transmembrane helix</keyword>
<keyword evidence="3" id="KW-0812">Transmembrane</keyword>
<feature type="signal peptide" evidence="4">
    <location>
        <begin position="1"/>
        <end position="17"/>
    </location>
</feature>
<protein>
    <submittedName>
        <fullName evidence="5">Uncharacterized protein</fullName>
    </submittedName>
</protein>
<keyword evidence="2" id="KW-0677">Repeat</keyword>
<sequence>MSLKLSFLLSLIAVCSCQDFKWAWLGGSKSAMITSDESGPGARSGSVVWKQNDGTVWMFGGATHNSGNQPVLLNDLWKLDLAMNKWTLVVNGQSAAKDGKTTPPPRQLAAGCGLGSAVFIVYGGLDDIGNGLADTWVYYITENRWYTLSEMQIKIGNVSTSLTPGAHGDSAWWCDSEKLVIFGGVDHEKKLRRDMWIFSMVSLSWSEARVSVNLPKDETFAAISEYPSQRSGATTWISRDKLYLFGGNVLNENPRSNHLNYGYSADMWEYDLGRDSWKALKGGSQPCSAAGSYRFVGLPLENNLPGCRRRAAAWTDMNNNLWMFGGEGVDGNPESISHTAKSRLLDDIWHFDIERRVWTWKGGPKMGDMAGLYGEKGQPDRKNLPGSRCEAAAWSLYGKTFYLYGGLGYDEKAVGGLLSDLWTLDIHLDQQVKLNAPYPGSVFGVIFVALALVVLIAVLFFFVKGTEKSHSNKSALSGKGVEYLRLINNTDN</sequence>
<dbReference type="InterPro" id="IPR015915">
    <property type="entry name" value="Kelch-typ_b-propeller"/>
</dbReference>
<dbReference type="PANTHER" id="PTHR46093">
    <property type="entry name" value="ACYL-COA-BINDING DOMAIN-CONTAINING PROTEIN 5"/>
    <property type="match status" value="1"/>
</dbReference>
<name>A0ABD3WJF4_SINWO</name>
<comment type="caution">
    <text evidence="5">The sequence shown here is derived from an EMBL/GenBank/DDBJ whole genome shotgun (WGS) entry which is preliminary data.</text>
</comment>
<keyword evidence="6" id="KW-1185">Reference proteome</keyword>
<dbReference type="AlphaFoldDB" id="A0ABD3WJF4"/>
<gene>
    <name evidence="5" type="ORF">ACJMK2_037156</name>
</gene>
<dbReference type="PANTHER" id="PTHR46093:SF18">
    <property type="entry name" value="FIBRONECTIN TYPE-III DOMAIN-CONTAINING PROTEIN"/>
    <property type="match status" value="1"/>
</dbReference>
<feature type="chain" id="PRO_5044776774" evidence="4">
    <location>
        <begin position="18"/>
        <end position="492"/>
    </location>
</feature>
<keyword evidence="1" id="KW-0880">Kelch repeat</keyword>
<evidence type="ECO:0000256" key="3">
    <source>
        <dbReference type="SAM" id="Phobius"/>
    </source>
</evidence>
<evidence type="ECO:0000256" key="4">
    <source>
        <dbReference type="SAM" id="SignalP"/>
    </source>
</evidence>
<dbReference type="PROSITE" id="PS51257">
    <property type="entry name" value="PROKAR_LIPOPROTEIN"/>
    <property type="match status" value="1"/>
</dbReference>
<keyword evidence="4" id="KW-0732">Signal</keyword>
<feature type="transmembrane region" description="Helical" evidence="3">
    <location>
        <begin position="442"/>
        <end position="463"/>
    </location>
</feature>
<evidence type="ECO:0000313" key="6">
    <source>
        <dbReference type="Proteomes" id="UP001634394"/>
    </source>
</evidence>
<dbReference type="SUPFAM" id="SSF117281">
    <property type="entry name" value="Kelch motif"/>
    <property type="match status" value="2"/>
</dbReference>
<evidence type="ECO:0000256" key="2">
    <source>
        <dbReference type="ARBA" id="ARBA00022737"/>
    </source>
</evidence>
<evidence type="ECO:0000256" key="1">
    <source>
        <dbReference type="ARBA" id="ARBA00022441"/>
    </source>
</evidence>
<proteinExistence type="predicted"/>
<dbReference type="Pfam" id="PF24681">
    <property type="entry name" value="Kelch_KLHDC2_KLHL20_DRC7"/>
    <property type="match status" value="1"/>
</dbReference>
<dbReference type="EMBL" id="JBJQND010000006">
    <property type="protein sequence ID" value="KAL3874094.1"/>
    <property type="molecule type" value="Genomic_DNA"/>
</dbReference>
<accession>A0ABD3WJF4</accession>
<evidence type="ECO:0000313" key="5">
    <source>
        <dbReference type="EMBL" id="KAL3874094.1"/>
    </source>
</evidence>
<reference evidence="5 6" key="1">
    <citation type="submission" date="2024-11" db="EMBL/GenBank/DDBJ databases">
        <title>Chromosome-level genome assembly of the freshwater bivalve Anodonta woodiana.</title>
        <authorList>
            <person name="Chen X."/>
        </authorList>
    </citation>
    <scope>NUCLEOTIDE SEQUENCE [LARGE SCALE GENOMIC DNA]</scope>
    <source>
        <strain evidence="5">MN2024</strain>
        <tissue evidence="5">Gills</tissue>
    </source>
</reference>
<dbReference type="Proteomes" id="UP001634394">
    <property type="component" value="Unassembled WGS sequence"/>
</dbReference>
<organism evidence="5 6">
    <name type="scientific">Sinanodonta woodiana</name>
    <name type="common">Chinese pond mussel</name>
    <name type="synonym">Anodonta woodiana</name>
    <dbReference type="NCBI Taxonomy" id="1069815"/>
    <lineage>
        <taxon>Eukaryota</taxon>
        <taxon>Metazoa</taxon>
        <taxon>Spiralia</taxon>
        <taxon>Lophotrochozoa</taxon>
        <taxon>Mollusca</taxon>
        <taxon>Bivalvia</taxon>
        <taxon>Autobranchia</taxon>
        <taxon>Heteroconchia</taxon>
        <taxon>Palaeoheterodonta</taxon>
        <taxon>Unionida</taxon>
        <taxon>Unionoidea</taxon>
        <taxon>Unionidae</taxon>
        <taxon>Unioninae</taxon>
        <taxon>Sinanodonta</taxon>
    </lineage>
</organism>
<keyword evidence="3" id="KW-0472">Membrane</keyword>
<dbReference type="Gene3D" id="2.120.10.80">
    <property type="entry name" value="Kelch-type beta propeller"/>
    <property type="match status" value="2"/>
</dbReference>